<evidence type="ECO:0000256" key="1">
    <source>
        <dbReference type="SAM" id="MobiDB-lite"/>
    </source>
</evidence>
<evidence type="ECO:0000313" key="2">
    <source>
        <dbReference type="EMBL" id="KAH7123107.1"/>
    </source>
</evidence>
<accession>A0A9P9IK19</accession>
<evidence type="ECO:0008006" key="4">
    <source>
        <dbReference type="Google" id="ProtNLM"/>
    </source>
</evidence>
<dbReference type="Proteomes" id="UP000738349">
    <property type="component" value="Unassembled WGS sequence"/>
</dbReference>
<organism evidence="2 3">
    <name type="scientific">Dactylonectria macrodidyma</name>
    <dbReference type="NCBI Taxonomy" id="307937"/>
    <lineage>
        <taxon>Eukaryota</taxon>
        <taxon>Fungi</taxon>
        <taxon>Dikarya</taxon>
        <taxon>Ascomycota</taxon>
        <taxon>Pezizomycotina</taxon>
        <taxon>Sordariomycetes</taxon>
        <taxon>Hypocreomycetidae</taxon>
        <taxon>Hypocreales</taxon>
        <taxon>Nectriaceae</taxon>
        <taxon>Dactylonectria</taxon>
    </lineage>
</organism>
<protein>
    <recommendedName>
        <fullName evidence="4">Ipa protein</fullName>
    </recommendedName>
</protein>
<comment type="caution">
    <text evidence="2">The sequence shown here is derived from an EMBL/GenBank/DDBJ whole genome shotgun (WGS) entry which is preliminary data.</text>
</comment>
<dbReference type="EMBL" id="JAGMUV010000023">
    <property type="protein sequence ID" value="KAH7123107.1"/>
    <property type="molecule type" value="Genomic_DNA"/>
</dbReference>
<keyword evidence="3" id="KW-1185">Reference proteome</keyword>
<reference evidence="2" key="1">
    <citation type="journal article" date="2021" name="Nat. Commun.">
        <title>Genetic determinants of endophytism in the Arabidopsis root mycobiome.</title>
        <authorList>
            <person name="Mesny F."/>
            <person name="Miyauchi S."/>
            <person name="Thiergart T."/>
            <person name="Pickel B."/>
            <person name="Atanasova L."/>
            <person name="Karlsson M."/>
            <person name="Huettel B."/>
            <person name="Barry K.W."/>
            <person name="Haridas S."/>
            <person name="Chen C."/>
            <person name="Bauer D."/>
            <person name="Andreopoulos W."/>
            <person name="Pangilinan J."/>
            <person name="LaButti K."/>
            <person name="Riley R."/>
            <person name="Lipzen A."/>
            <person name="Clum A."/>
            <person name="Drula E."/>
            <person name="Henrissat B."/>
            <person name="Kohler A."/>
            <person name="Grigoriev I.V."/>
            <person name="Martin F.M."/>
            <person name="Hacquard S."/>
        </authorList>
    </citation>
    <scope>NUCLEOTIDE SEQUENCE</scope>
    <source>
        <strain evidence="2">MPI-CAGE-AT-0147</strain>
    </source>
</reference>
<dbReference type="PANTHER" id="PTHR40788:SF1">
    <property type="entry name" value="IPA PROTEIN"/>
    <property type="match status" value="1"/>
</dbReference>
<feature type="compositionally biased region" description="Polar residues" evidence="1">
    <location>
        <begin position="589"/>
        <end position="613"/>
    </location>
</feature>
<name>A0A9P9IK19_9HYPO</name>
<proteinExistence type="predicted"/>
<dbReference type="PANTHER" id="PTHR40788">
    <property type="entry name" value="CLR5 DOMAIN-CONTAINING PROTEIN-RELATED"/>
    <property type="match status" value="1"/>
</dbReference>
<dbReference type="AlphaFoldDB" id="A0A9P9IK19"/>
<dbReference type="OrthoDB" id="2922289at2759"/>
<evidence type="ECO:0000313" key="3">
    <source>
        <dbReference type="Proteomes" id="UP000738349"/>
    </source>
</evidence>
<feature type="compositionally biased region" description="Basic and acidic residues" evidence="1">
    <location>
        <begin position="575"/>
        <end position="587"/>
    </location>
</feature>
<feature type="region of interest" description="Disordered" evidence="1">
    <location>
        <begin position="571"/>
        <end position="613"/>
    </location>
</feature>
<sequence>MNEPQNKDVVKELHDDLARKYRRHAVAVTEIWRSLDKRQRTTCVKAGMADGVMLKHPLDASLGNIYKLIPEWNLRDITEPGSDFLLHLLKHRATKTLSQQYHAGVNGGPGDYEHIDTMMRTRNLRHVQTFKDCYTFFMADENYGASFELKSHREESLAAFAPAIASRECVPQSTGELILHRQINLLQILNIVIEDILEAGSKTRNQQERLKKPDKPAVEAMSNLSIQASNRKLALPDIIAAAQSQRDAFQEYLSLFSTEPVVFAHTVNVCFFTRPELIPDEKGRRLPVHTDRHISAAVFDAVHAAVKSAAIWTYICRLFELLETTASNKAHRAVVLQEISNICQLEYTRAQSFFKRHIQSGAGDKWFKRASNGYDKAGNARVTMKGNPEELTRKDAQLHYALRLCQPETTSSKAVDWMTKLSDLYKAHPLEREKLQDREVDSLSDLAVIIGFIQDATPVISMPSASRKKGQAFVSRSQDLEAELNQLKTQIDLRDFAVPIDNLLEPGMTESTLKAIDEFVVEKAGTKLGFLYDDLVEECLAHLQSLFEQASSKTEKSAQADWLQAVSSSSQPLEARVEQRKAKEKTRPSHSSALEITPQAETSQPEPAASSQTFKVTASTAQVFSTLFDKSKSRGSVAWSAFEAAMAELKFSVMPKFGSVYTFLPPDSMAVKKSFTIHRPHQSRIEGYMVLIFARRLKRVYGWGERTFVAE</sequence>
<gene>
    <name evidence="2" type="ORF">EDB81DRAFT_226397</name>
</gene>